<sequence length="237" mass="25200">MNGGTCGRAPSRRRNGAGQAIMFDEVTVLQGGGSMTDGRASVGRTPARAVDPARSRIVLVGSPFYDDPSLTDVPQVARNLADLAEVFSDPALGGFPAEHCLTADPGTSVEQVGDLLVRAAAEAEDLLLFYFAGHGLIGPRNELYLCLRSTRWRNPAFSALRFETVRDAFLEHSHIKNRAVILDCCFSGRASGILSGPGADAVAEGLEITGPTSWPPPRPTAWPWCATARRTPLSPDG</sequence>
<evidence type="ECO:0000313" key="1">
    <source>
        <dbReference type="EMBL" id="MBR7837753.1"/>
    </source>
</evidence>
<accession>A0A941EWK6</accession>
<evidence type="ECO:0000313" key="2">
    <source>
        <dbReference type="Proteomes" id="UP000675781"/>
    </source>
</evidence>
<dbReference type="EMBL" id="JAGSOG010000227">
    <property type="protein sequence ID" value="MBR7837753.1"/>
    <property type="molecule type" value="Genomic_DNA"/>
</dbReference>
<proteinExistence type="predicted"/>
<reference evidence="1" key="1">
    <citation type="submission" date="2021-04" db="EMBL/GenBank/DDBJ databases">
        <title>Genome based classification of Actinospica acidithermotolerans sp. nov., an actinobacterium isolated from an Indonesian hot spring.</title>
        <authorList>
            <person name="Kusuma A.B."/>
            <person name="Putra K.E."/>
            <person name="Nafisah S."/>
            <person name="Loh J."/>
            <person name="Nouioui I."/>
            <person name="Goodfellow M."/>
        </authorList>
    </citation>
    <scope>NUCLEOTIDE SEQUENCE</scope>
    <source>
        <strain evidence="1">CSCA 57</strain>
    </source>
</reference>
<name>A0A941EWK6_9ACTN</name>
<dbReference type="NCBIfam" id="NF047832">
    <property type="entry name" value="caspase_w_EACC1"/>
    <property type="match status" value="1"/>
</dbReference>
<dbReference type="AlphaFoldDB" id="A0A941EWK6"/>
<evidence type="ECO:0008006" key="3">
    <source>
        <dbReference type="Google" id="ProtNLM"/>
    </source>
</evidence>
<gene>
    <name evidence="1" type="ORF">KDL01_31035</name>
</gene>
<dbReference type="RefSeq" id="WP_212532220.1">
    <property type="nucleotide sequence ID" value="NZ_JAGSOG010000227.1"/>
</dbReference>
<dbReference type="Proteomes" id="UP000675781">
    <property type="component" value="Unassembled WGS sequence"/>
</dbReference>
<dbReference type="Gene3D" id="3.40.50.1460">
    <property type="match status" value="1"/>
</dbReference>
<organism evidence="1 2">
    <name type="scientific">Actinospica durhamensis</name>
    <dbReference type="NCBI Taxonomy" id="1508375"/>
    <lineage>
        <taxon>Bacteria</taxon>
        <taxon>Bacillati</taxon>
        <taxon>Actinomycetota</taxon>
        <taxon>Actinomycetes</taxon>
        <taxon>Catenulisporales</taxon>
        <taxon>Actinospicaceae</taxon>
        <taxon>Actinospica</taxon>
    </lineage>
</organism>
<protein>
    <recommendedName>
        <fullName evidence="3">Caspase family protein</fullName>
    </recommendedName>
</protein>
<comment type="caution">
    <text evidence="1">The sequence shown here is derived from an EMBL/GenBank/DDBJ whole genome shotgun (WGS) entry which is preliminary data.</text>
</comment>
<keyword evidence="2" id="KW-1185">Reference proteome</keyword>